<dbReference type="AlphaFoldDB" id="A0A919GXQ8"/>
<dbReference type="Pfam" id="PF00753">
    <property type="entry name" value="Lactamase_B"/>
    <property type="match status" value="1"/>
</dbReference>
<dbReference type="SUPFAM" id="SSF56281">
    <property type="entry name" value="Metallo-hydrolase/oxidoreductase"/>
    <property type="match status" value="1"/>
</dbReference>
<evidence type="ECO:0000256" key="2">
    <source>
        <dbReference type="ARBA" id="ARBA00022723"/>
    </source>
</evidence>
<dbReference type="PANTHER" id="PTHR42978">
    <property type="entry name" value="QUORUM-QUENCHING LACTONASE YTNP-RELATED-RELATED"/>
    <property type="match status" value="1"/>
</dbReference>
<dbReference type="InterPro" id="IPR051013">
    <property type="entry name" value="MBL_superfamily_lactonases"/>
</dbReference>
<evidence type="ECO:0000313" key="6">
    <source>
        <dbReference type="EMBL" id="GHI85874.1"/>
    </source>
</evidence>
<reference evidence="6" key="1">
    <citation type="submission" date="2020-09" db="EMBL/GenBank/DDBJ databases">
        <title>Whole genome shotgun sequence of Streptomyces xanthophaeus NBRC 12829.</title>
        <authorList>
            <person name="Komaki H."/>
            <person name="Tamura T."/>
        </authorList>
    </citation>
    <scope>NUCLEOTIDE SEQUENCE</scope>
    <source>
        <strain evidence="6">NBRC 12829</strain>
    </source>
</reference>
<dbReference type="GO" id="GO:0046872">
    <property type="term" value="F:metal ion binding"/>
    <property type="evidence" value="ECO:0007669"/>
    <property type="project" value="UniProtKB-KW"/>
</dbReference>
<organism evidence="6 7">
    <name type="scientific">Streptomyces xanthophaeus</name>
    <dbReference type="NCBI Taxonomy" id="67385"/>
    <lineage>
        <taxon>Bacteria</taxon>
        <taxon>Bacillati</taxon>
        <taxon>Actinomycetota</taxon>
        <taxon>Actinomycetes</taxon>
        <taxon>Kitasatosporales</taxon>
        <taxon>Streptomycetaceae</taxon>
        <taxon>Streptomyces</taxon>
    </lineage>
</organism>
<dbReference type="Gene3D" id="3.60.15.10">
    <property type="entry name" value="Ribonuclease Z/Hydroxyacylglutathione hydrolase-like"/>
    <property type="match status" value="1"/>
</dbReference>
<evidence type="ECO:0000256" key="4">
    <source>
        <dbReference type="ARBA" id="ARBA00022833"/>
    </source>
</evidence>
<dbReference type="RefSeq" id="WP_031146445.1">
    <property type="nucleotide sequence ID" value="NZ_BNEE01000006.1"/>
</dbReference>
<comment type="similarity">
    <text evidence="1">Belongs to the metallo-beta-lactamase superfamily.</text>
</comment>
<keyword evidence="3" id="KW-0378">Hydrolase</keyword>
<dbReference type="Proteomes" id="UP000600026">
    <property type="component" value="Unassembled WGS sequence"/>
</dbReference>
<dbReference type="SMART" id="SM00849">
    <property type="entry name" value="Lactamase_B"/>
    <property type="match status" value="1"/>
</dbReference>
<name>A0A919GXQ8_9ACTN</name>
<dbReference type="PANTHER" id="PTHR42978:SF6">
    <property type="entry name" value="QUORUM-QUENCHING LACTONASE YTNP-RELATED"/>
    <property type="match status" value="1"/>
</dbReference>
<feature type="domain" description="Metallo-beta-lactamase" evidence="5">
    <location>
        <begin position="55"/>
        <end position="257"/>
    </location>
</feature>
<keyword evidence="2" id="KW-0479">Metal-binding</keyword>
<dbReference type="InterPro" id="IPR036866">
    <property type="entry name" value="RibonucZ/Hydroxyglut_hydro"/>
</dbReference>
<sequence length="282" mass="30532">MTTWRIGTTVIHKVLEAEITVPLTGALRTQDTALLKRYPWPAPGFSRPDGTFVLSVHGLLVDTGGRRILVDTCVGNARASVPFLRMQDSAWLEDLTALGYPPEAIDAVVCTHLHFDHIGWNTRRVEGKWLPTFPRARHLVTRVEWEHWAGAADADLDDTMRPLADAGLLDLVAADHQVCDGVRLEAAPGHTPGQVSVVVESGEERAVITGDLVHHPVQFIEPDVASLADTDTAQAAATRRAFVERYADTGTLVIGTHFPAPTAGLLRRGGDAAVRFVAAGPR</sequence>
<evidence type="ECO:0000259" key="5">
    <source>
        <dbReference type="SMART" id="SM00849"/>
    </source>
</evidence>
<evidence type="ECO:0000313" key="7">
    <source>
        <dbReference type="Proteomes" id="UP000600026"/>
    </source>
</evidence>
<keyword evidence="4" id="KW-0862">Zinc</keyword>
<dbReference type="GO" id="GO:0016787">
    <property type="term" value="F:hydrolase activity"/>
    <property type="evidence" value="ECO:0007669"/>
    <property type="project" value="UniProtKB-KW"/>
</dbReference>
<dbReference type="OrthoDB" id="5177904at2"/>
<evidence type="ECO:0000256" key="1">
    <source>
        <dbReference type="ARBA" id="ARBA00007749"/>
    </source>
</evidence>
<dbReference type="EMBL" id="BNEE01000006">
    <property type="protein sequence ID" value="GHI85874.1"/>
    <property type="molecule type" value="Genomic_DNA"/>
</dbReference>
<proteinExistence type="inferred from homology"/>
<dbReference type="CDD" id="cd16277">
    <property type="entry name" value="metallo-hydrolase-like_MBL-fold"/>
    <property type="match status" value="1"/>
</dbReference>
<accession>A0A919GXQ8</accession>
<keyword evidence="7" id="KW-1185">Reference proteome</keyword>
<protein>
    <submittedName>
        <fullName evidence="6">MBL fold metallo-hydrolase</fullName>
    </submittedName>
</protein>
<evidence type="ECO:0000256" key="3">
    <source>
        <dbReference type="ARBA" id="ARBA00022801"/>
    </source>
</evidence>
<comment type="caution">
    <text evidence="6">The sequence shown here is derived from an EMBL/GenBank/DDBJ whole genome shotgun (WGS) entry which is preliminary data.</text>
</comment>
<dbReference type="InterPro" id="IPR001279">
    <property type="entry name" value="Metallo-B-lactamas"/>
</dbReference>
<gene>
    <name evidence="6" type="ORF">Sxan_32380</name>
</gene>